<evidence type="ECO:0000313" key="1">
    <source>
        <dbReference type="EMBL" id="SIR42683.1"/>
    </source>
</evidence>
<keyword evidence="2" id="KW-1185">Reference proteome</keyword>
<protein>
    <recommendedName>
        <fullName evidence="3">Restriction endonuclease</fullName>
    </recommendedName>
</protein>
<dbReference type="EMBL" id="FTMA01000015">
    <property type="protein sequence ID" value="SIR42683.1"/>
    <property type="molecule type" value="Genomic_DNA"/>
</dbReference>
<dbReference type="Proteomes" id="UP000186953">
    <property type="component" value="Unassembled WGS sequence"/>
</dbReference>
<dbReference type="STRING" id="228959.SAMN05421797_11520"/>
<organism evidence="1 2">
    <name type="scientific">Maribacter ulvicola</name>
    <dbReference type="NCBI Taxonomy" id="228959"/>
    <lineage>
        <taxon>Bacteria</taxon>
        <taxon>Pseudomonadati</taxon>
        <taxon>Bacteroidota</taxon>
        <taxon>Flavobacteriia</taxon>
        <taxon>Flavobacteriales</taxon>
        <taxon>Flavobacteriaceae</taxon>
        <taxon>Maribacter</taxon>
    </lineage>
</organism>
<dbReference type="OrthoDB" id="5877785at2"/>
<gene>
    <name evidence="1" type="ORF">SAMN05421797_11520</name>
</gene>
<evidence type="ECO:0008006" key="3">
    <source>
        <dbReference type="Google" id="ProtNLM"/>
    </source>
</evidence>
<reference evidence="2" key="1">
    <citation type="submission" date="2017-01" db="EMBL/GenBank/DDBJ databases">
        <authorList>
            <person name="Varghese N."/>
            <person name="Submissions S."/>
        </authorList>
    </citation>
    <scope>NUCLEOTIDE SEQUENCE [LARGE SCALE GENOMIC DNA]</scope>
    <source>
        <strain evidence="2">DSM 15366</strain>
    </source>
</reference>
<name>A0A1N7AUJ9_9FLAO</name>
<proteinExistence type="predicted"/>
<dbReference type="AlphaFoldDB" id="A0A1N7AUJ9"/>
<accession>A0A1N7AUJ9</accession>
<dbReference type="RefSeq" id="WP_076551472.1">
    <property type="nucleotide sequence ID" value="NZ_FTMA01000015.1"/>
</dbReference>
<evidence type="ECO:0000313" key="2">
    <source>
        <dbReference type="Proteomes" id="UP000186953"/>
    </source>
</evidence>
<sequence length="135" mass="15141">MLTENDIVEKVAEFLESRDYKIEQCLTTNQQGIDLIAESQSAKLFIEAKGETSASKTSKRYGLPFNRNQVKSHIGVALLATMKVISSEPVGKNTKVGIALPDNEEQRRVIDTIYPALKKLDIKLFWVTKSQVTIE</sequence>